<dbReference type="PANTHER" id="PTHR10792:SF8">
    <property type="entry name" value="RIBOSOME BIOGENESIS PROTEIN RLP24-RELATED"/>
    <property type="match status" value="1"/>
</dbReference>
<comment type="similarity">
    <text evidence="1">Belongs to the eukaryotic ribosomal protein eL24 family.</text>
</comment>
<dbReference type="InterPro" id="IPR000988">
    <property type="entry name" value="Ribosomal_eL24-rel_N"/>
</dbReference>
<dbReference type="SUPFAM" id="SSF57716">
    <property type="entry name" value="Glucocorticoid receptor-like (DNA-binding domain)"/>
    <property type="match status" value="1"/>
</dbReference>
<dbReference type="GO" id="GO:0042273">
    <property type="term" value="P:ribosomal large subunit biogenesis"/>
    <property type="evidence" value="ECO:0007669"/>
    <property type="project" value="TreeGrafter"/>
</dbReference>
<dbReference type="PANTHER" id="PTHR10792">
    <property type="entry name" value="60S RIBOSOMAL PROTEIN L24"/>
    <property type="match status" value="1"/>
</dbReference>
<feature type="region of interest" description="Disordered" evidence="3">
    <location>
        <begin position="16"/>
        <end position="40"/>
    </location>
</feature>
<dbReference type="GO" id="GO:0003735">
    <property type="term" value="F:structural constituent of ribosome"/>
    <property type="evidence" value="ECO:0007669"/>
    <property type="project" value="InterPro"/>
</dbReference>
<evidence type="ECO:0000256" key="2">
    <source>
        <dbReference type="ARBA" id="ARBA00039784"/>
    </source>
</evidence>
<evidence type="ECO:0000313" key="6">
    <source>
        <dbReference type="WBParaSite" id="PSAMB.scaffold200size66654.g3149.t1"/>
    </source>
</evidence>
<organism evidence="5 6">
    <name type="scientific">Plectus sambesii</name>
    <dbReference type="NCBI Taxonomy" id="2011161"/>
    <lineage>
        <taxon>Eukaryota</taxon>
        <taxon>Metazoa</taxon>
        <taxon>Ecdysozoa</taxon>
        <taxon>Nematoda</taxon>
        <taxon>Chromadorea</taxon>
        <taxon>Plectida</taxon>
        <taxon>Plectina</taxon>
        <taxon>Plectoidea</taxon>
        <taxon>Plectidae</taxon>
        <taxon>Plectus</taxon>
    </lineage>
</organism>
<dbReference type="GO" id="GO:0005730">
    <property type="term" value="C:nucleolus"/>
    <property type="evidence" value="ECO:0007669"/>
    <property type="project" value="TreeGrafter"/>
</dbReference>
<name>A0A914VI96_9BILA</name>
<dbReference type="AlphaFoldDB" id="A0A914VI96"/>
<feature type="compositionally biased region" description="Basic and acidic residues" evidence="3">
    <location>
        <begin position="130"/>
        <end position="140"/>
    </location>
</feature>
<dbReference type="Pfam" id="PF01246">
    <property type="entry name" value="Ribosomal_L24e"/>
    <property type="match status" value="1"/>
</dbReference>
<feature type="domain" description="Large ribosomal subunit protein eL24-related N-terminal" evidence="4">
    <location>
        <begin position="1"/>
        <end position="37"/>
    </location>
</feature>
<reference evidence="6" key="1">
    <citation type="submission" date="2022-11" db="UniProtKB">
        <authorList>
            <consortium name="WormBaseParasite"/>
        </authorList>
    </citation>
    <scope>IDENTIFICATION</scope>
</reference>
<feature type="region of interest" description="Disordered" evidence="3">
    <location>
        <begin position="113"/>
        <end position="140"/>
    </location>
</feature>
<protein>
    <recommendedName>
        <fullName evidence="2">Probable ribosome biogenesis protein RLP24</fullName>
    </recommendedName>
</protein>
<dbReference type="InterPro" id="IPR056366">
    <property type="entry name" value="Ribosomal_eL24"/>
</dbReference>
<keyword evidence="5" id="KW-1185">Reference proteome</keyword>
<evidence type="ECO:0000313" key="5">
    <source>
        <dbReference type="Proteomes" id="UP000887566"/>
    </source>
</evidence>
<evidence type="ECO:0000256" key="3">
    <source>
        <dbReference type="SAM" id="MobiDB-lite"/>
    </source>
</evidence>
<dbReference type="Gene3D" id="2.30.170.20">
    <property type="entry name" value="Ribosomal protein L24e"/>
    <property type="match status" value="1"/>
</dbReference>
<dbReference type="Proteomes" id="UP000887566">
    <property type="component" value="Unplaced"/>
</dbReference>
<dbReference type="InterPro" id="IPR038630">
    <property type="entry name" value="L24e/L24_sf"/>
</dbReference>
<evidence type="ECO:0000256" key="1">
    <source>
        <dbReference type="ARBA" id="ARBA00005647"/>
    </source>
</evidence>
<accession>A0A914VI96</accession>
<sequence>IFRFCRSKCNKLFKKKKNPRKTAWTKASRKARGKELSGDPVQSFEVRRDVPVKYTRELWEKTVEAVKEVSEIRSKRQDLHIKNTLKKGKEVKRLQEKNRVKKHIHLIKSPAAGLRAKNEAEMSTRMATRQSDRVAMMEEN</sequence>
<proteinExistence type="inferred from homology"/>
<evidence type="ECO:0000259" key="4">
    <source>
        <dbReference type="Pfam" id="PF01246"/>
    </source>
</evidence>
<dbReference type="WBParaSite" id="PSAMB.scaffold200size66654.g3149.t1">
    <property type="protein sequence ID" value="PSAMB.scaffold200size66654.g3149.t1"/>
    <property type="gene ID" value="PSAMB.scaffold200size66654.g3149"/>
</dbReference>